<dbReference type="STRING" id="1109443.G4U3B3"/>
<evidence type="ECO:0000256" key="3">
    <source>
        <dbReference type="ARBA" id="ARBA00010800"/>
    </source>
</evidence>
<dbReference type="AlphaFoldDB" id="G4U3B3"/>
<dbReference type="Pfam" id="PF02696">
    <property type="entry name" value="SelO"/>
    <property type="match status" value="1"/>
</dbReference>
<keyword evidence="7" id="KW-0479">Metal-binding</keyword>
<dbReference type="InParanoid" id="G4U3B3"/>
<dbReference type="GO" id="GO:0030677">
    <property type="term" value="C:ribonuclease P complex"/>
    <property type="evidence" value="ECO:0007669"/>
    <property type="project" value="InterPro"/>
</dbReference>
<keyword evidence="5" id="KW-0819">tRNA processing</keyword>
<keyword evidence="10" id="KW-0460">Magnesium</keyword>
<comment type="cofactor">
    <cofactor evidence="1">
        <name>Mg(2+)</name>
        <dbReference type="ChEBI" id="CHEBI:18420"/>
    </cofactor>
</comment>
<evidence type="ECO:0000256" key="9">
    <source>
        <dbReference type="ARBA" id="ARBA00022840"/>
    </source>
</evidence>
<evidence type="ECO:0000256" key="2">
    <source>
        <dbReference type="ARBA" id="ARBA00009747"/>
    </source>
</evidence>
<dbReference type="InterPro" id="IPR002759">
    <property type="entry name" value="Pop5/Rpp14/Rnp2-like"/>
</dbReference>
<dbReference type="GO" id="GO:0005739">
    <property type="term" value="C:mitochondrion"/>
    <property type="evidence" value="ECO:0007669"/>
    <property type="project" value="TreeGrafter"/>
</dbReference>
<dbReference type="OrthoDB" id="10254721at2759"/>
<dbReference type="eggNOG" id="KOG4639">
    <property type="taxonomic scope" value="Eukaryota"/>
</dbReference>
<evidence type="ECO:0000256" key="7">
    <source>
        <dbReference type="ARBA" id="ARBA00022723"/>
    </source>
</evidence>
<dbReference type="PANTHER" id="PTHR32057">
    <property type="entry name" value="PROTEIN ADENYLYLTRANSFERASE SELO, MITOCHONDRIAL"/>
    <property type="match status" value="1"/>
</dbReference>
<name>G4U3B3_SERID</name>
<dbReference type="SUPFAM" id="SSF160350">
    <property type="entry name" value="Rnp2-like"/>
    <property type="match status" value="1"/>
</dbReference>
<accession>G4U3B3</accession>
<dbReference type="EMBL" id="CAFZ01001883">
    <property type="protein sequence ID" value="CCA78086.1"/>
    <property type="molecule type" value="Genomic_DNA"/>
</dbReference>
<dbReference type="GO" id="GO:0070733">
    <property type="term" value="F:AMPylase activity"/>
    <property type="evidence" value="ECO:0007669"/>
    <property type="project" value="TreeGrafter"/>
</dbReference>
<keyword evidence="8" id="KW-0547">Nucleotide-binding</keyword>
<gene>
    <name evidence="13" type="ORF">PIIN_01759</name>
</gene>
<dbReference type="eggNOG" id="KOG2542">
    <property type="taxonomic scope" value="Eukaryota"/>
</dbReference>
<protein>
    <recommendedName>
        <fullName evidence="11">Selenoprotein O</fullName>
    </recommendedName>
</protein>
<comment type="similarity">
    <text evidence="3">Belongs to the eukaryotic/archaeal RNase P protein component 2 family.</text>
</comment>
<feature type="region of interest" description="Disordered" evidence="12">
    <location>
        <begin position="1"/>
        <end position="27"/>
    </location>
</feature>
<dbReference type="InterPro" id="IPR038085">
    <property type="entry name" value="Rnp2-like_sf"/>
</dbReference>
<keyword evidence="4" id="KW-0808">Transferase</keyword>
<evidence type="ECO:0000256" key="5">
    <source>
        <dbReference type="ARBA" id="ARBA00022694"/>
    </source>
</evidence>
<keyword evidence="9" id="KW-0067">ATP-binding</keyword>
<evidence type="ECO:0000256" key="6">
    <source>
        <dbReference type="ARBA" id="ARBA00022695"/>
    </source>
</evidence>
<evidence type="ECO:0000313" key="13">
    <source>
        <dbReference type="EMBL" id="CCA78086.1"/>
    </source>
</evidence>
<organism evidence="13 14">
    <name type="scientific">Serendipita indica (strain DSM 11827)</name>
    <name type="common">Root endophyte fungus</name>
    <name type="synonym">Piriformospora indica</name>
    <dbReference type="NCBI Taxonomy" id="1109443"/>
    <lineage>
        <taxon>Eukaryota</taxon>
        <taxon>Fungi</taxon>
        <taxon>Dikarya</taxon>
        <taxon>Basidiomycota</taxon>
        <taxon>Agaricomycotina</taxon>
        <taxon>Agaricomycetes</taxon>
        <taxon>Sebacinales</taxon>
        <taxon>Serendipitaceae</taxon>
        <taxon>Serendipita</taxon>
    </lineage>
</organism>
<dbReference type="FunCoup" id="G4U3B3">
    <property type="interactions" value="53"/>
</dbReference>
<evidence type="ECO:0000256" key="4">
    <source>
        <dbReference type="ARBA" id="ARBA00022679"/>
    </source>
</evidence>
<comment type="similarity">
    <text evidence="2">Belongs to the SELO family.</text>
</comment>
<dbReference type="GO" id="GO:0046872">
    <property type="term" value="F:metal ion binding"/>
    <property type="evidence" value="ECO:0007669"/>
    <property type="project" value="UniProtKB-KW"/>
</dbReference>
<comment type="caution">
    <text evidence="13">The sequence shown here is derived from an EMBL/GenBank/DDBJ whole genome shotgun (WGS) entry which is preliminary data.</text>
</comment>
<evidence type="ECO:0000256" key="11">
    <source>
        <dbReference type="ARBA" id="ARBA00031547"/>
    </source>
</evidence>
<dbReference type="Gene3D" id="3.30.70.3250">
    <property type="entry name" value="Ribonuclease P, Pop5 subunit"/>
    <property type="match status" value="1"/>
</dbReference>
<dbReference type="HOGENOM" id="CLU_010245_2_0_1"/>
<dbReference type="Pfam" id="PF01900">
    <property type="entry name" value="RNase_P_Rpp14"/>
    <property type="match status" value="1"/>
</dbReference>
<evidence type="ECO:0000313" key="14">
    <source>
        <dbReference type="Proteomes" id="UP000007148"/>
    </source>
</evidence>
<dbReference type="GO" id="GO:0005524">
    <property type="term" value="F:ATP binding"/>
    <property type="evidence" value="ECO:0007669"/>
    <property type="project" value="UniProtKB-KW"/>
</dbReference>
<evidence type="ECO:0000256" key="8">
    <source>
        <dbReference type="ARBA" id="ARBA00022741"/>
    </source>
</evidence>
<dbReference type="OMA" id="HVVNLNA"/>
<dbReference type="GO" id="GO:0001682">
    <property type="term" value="P:tRNA 5'-leader removal"/>
    <property type="evidence" value="ECO:0007669"/>
    <property type="project" value="InterPro"/>
</dbReference>
<feature type="compositionally biased region" description="Low complexity" evidence="12">
    <location>
        <begin position="1"/>
        <end position="11"/>
    </location>
</feature>
<evidence type="ECO:0000256" key="10">
    <source>
        <dbReference type="ARBA" id="ARBA00022842"/>
    </source>
</evidence>
<keyword evidence="6" id="KW-0548">Nucleotidyltransferase</keyword>
<sequence>MHSNKLSLSSLPLPPPSRRLTRNLTPDPLAKSPAGFLKLIQESPSLIRRARLLDSSAHFSYVTPLPVPFPFRIEFPDEIEDKRGFIEAWLSHREATEPIEQQDADKPSNGLTKYTSADRLQERELIGVSEACVQDCFPQLDIGDALDLIGKPSLMAQSLSEPSNHAGDSQSTARQELVDILSGHTVLASYPANEADSGYAPWSLRYSGHQFGQWAGQLGDGRAISILEVTNPSSPSGLYELQLKGAGRTPFSRSADGLAVVRSSIREYLCAEAMHALGVPTTRSLALTLLPTLPVMRERIEKAAIVTRVAPSFLRVGSFQALNPPEQMFFFGGGQQAADLEALRILGEYVSKHVLRLDLPEGAPWGKALLMECAKRNSIMVAGWQAYGFMHGVINTDNVSIMGLTIDYGPYAFMDVYDSGHICNHSDDSGRYSFKLQPTMILYALRALLSSLAPVIGSEMSTNAAVQVGWTKDVPPETTAEWTKSGLSIQEDMESFVMNTFMDEYVRLMRRRLGLLTEKETDFRELITPMLALFEQREVDYSSAMRRLAWFDPEMMDSDRTTDLQAFLSTLETTSQCAKPGGDNTNSNPWADWFGKYALRINEEKAQWTESAGKSVSWLEKRKESMLESNPRFILRQWLLEDVIAKVEKDHESGRRVLAKVLEMALNPFKAWGAEELDEKDILDAETREERRFCSLGEQGMLGFQCFALMVRIKNRWLLVEFLNPNLDERPVPFTTSKIFHALKNSAILNFGDAGWGAIGTSLSVKYYSPTTSLCIIRVGREHVRIAKAAVTLLTELEGTAIIPIVLHTSGTIKKLQLAAIEHNRLVVARFRARGYKANKGFTGDTLDSYLESSTHEIQAIDD</sequence>
<proteinExistence type="inferred from homology"/>
<dbReference type="Proteomes" id="UP000007148">
    <property type="component" value="Unassembled WGS sequence"/>
</dbReference>
<dbReference type="InterPro" id="IPR003846">
    <property type="entry name" value="SelO"/>
</dbReference>
<keyword evidence="14" id="KW-1185">Reference proteome</keyword>
<dbReference type="PANTHER" id="PTHR32057:SF14">
    <property type="entry name" value="PROTEIN ADENYLYLTRANSFERASE SELO, MITOCHONDRIAL"/>
    <property type="match status" value="1"/>
</dbReference>
<evidence type="ECO:0000256" key="1">
    <source>
        <dbReference type="ARBA" id="ARBA00001946"/>
    </source>
</evidence>
<evidence type="ECO:0000256" key="12">
    <source>
        <dbReference type="SAM" id="MobiDB-lite"/>
    </source>
</evidence>
<reference evidence="13 14" key="1">
    <citation type="journal article" date="2011" name="PLoS Pathog.">
        <title>Endophytic Life Strategies Decoded by Genome and Transcriptome Analyses of the Mutualistic Root Symbiont Piriformospora indica.</title>
        <authorList>
            <person name="Zuccaro A."/>
            <person name="Lahrmann U."/>
            <person name="Guldener U."/>
            <person name="Langen G."/>
            <person name="Pfiffi S."/>
            <person name="Biedenkopf D."/>
            <person name="Wong P."/>
            <person name="Samans B."/>
            <person name="Grimm C."/>
            <person name="Basiewicz M."/>
            <person name="Murat C."/>
            <person name="Martin F."/>
            <person name="Kogel K.H."/>
        </authorList>
    </citation>
    <scope>NUCLEOTIDE SEQUENCE [LARGE SCALE GENOMIC DNA]</scope>
    <source>
        <strain evidence="13 14">DSM 11827</strain>
    </source>
</reference>